<proteinExistence type="predicted"/>
<dbReference type="GO" id="GO:0031179">
    <property type="term" value="P:peptide modification"/>
    <property type="evidence" value="ECO:0007669"/>
    <property type="project" value="InterPro"/>
</dbReference>
<dbReference type="SUPFAM" id="SSF158745">
    <property type="entry name" value="LanC-like"/>
    <property type="match status" value="1"/>
</dbReference>
<evidence type="ECO:0000313" key="2">
    <source>
        <dbReference type="Proteomes" id="UP000035721"/>
    </source>
</evidence>
<dbReference type="STRING" id="1194083.BN12_290001"/>
<name>A0A077LXK8_9MICO</name>
<dbReference type="Proteomes" id="UP000035721">
    <property type="component" value="Unassembled WGS sequence"/>
</dbReference>
<evidence type="ECO:0000313" key="1">
    <source>
        <dbReference type="EMBL" id="CCH78426.1"/>
    </source>
</evidence>
<protein>
    <recommendedName>
        <fullName evidence="3">Lanthionine synthetase C-like protein</fullName>
    </recommendedName>
</protein>
<dbReference type="InterPro" id="IPR007822">
    <property type="entry name" value="LANC-like"/>
</dbReference>
<dbReference type="EMBL" id="CAJB01000212">
    <property type="protein sequence ID" value="CCH78426.1"/>
    <property type="molecule type" value="Genomic_DNA"/>
</dbReference>
<accession>A0A077LXK8</accession>
<gene>
    <name evidence="1" type="ORF">BN12_290001</name>
</gene>
<evidence type="ECO:0008006" key="3">
    <source>
        <dbReference type="Google" id="ProtNLM"/>
    </source>
</evidence>
<reference evidence="1 2" key="1">
    <citation type="journal article" date="2013" name="ISME J.">
        <title>A metabolic model for members of the genus Tetrasphaera involved in enhanced biological phosphorus removal.</title>
        <authorList>
            <person name="Kristiansen R."/>
            <person name="Nguyen H.T.T."/>
            <person name="Saunders A.M."/>
            <person name="Nielsen J.L."/>
            <person name="Wimmer R."/>
            <person name="Le V.Q."/>
            <person name="McIlroy S.J."/>
            <person name="Petrovski S."/>
            <person name="Seviour R.J."/>
            <person name="Calteau A."/>
            <person name="Nielsen K.L."/>
            <person name="Nielsen P.H."/>
        </authorList>
    </citation>
    <scope>NUCLEOTIDE SEQUENCE [LARGE SCALE GENOMIC DNA]</scope>
    <source>
        <strain evidence="1 2">T1-X7</strain>
    </source>
</reference>
<dbReference type="Gene3D" id="1.50.10.10">
    <property type="match status" value="1"/>
</dbReference>
<comment type="caution">
    <text evidence="1">The sequence shown here is derived from an EMBL/GenBank/DDBJ whole genome shotgun (WGS) entry which is preliminary data.</text>
</comment>
<dbReference type="Pfam" id="PF05147">
    <property type="entry name" value="LANC_like"/>
    <property type="match status" value="1"/>
</dbReference>
<dbReference type="GO" id="GO:0005975">
    <property type="term" value="P:carbohydrate metabolic process"/>
    <property type="evidence" value="ECO:0007669"/>
    <property type="project" value="InterPro"/>
</dbReference>
<organism evidence="1 2">
    <name type="scientific">Nostocoides japonicum T1-X7</name>
    <dbReference type="NCBI Taxonomy" id="1194083"/>
    <lineage>
        <taxon>Bacteria</taxon>
        <taxon>Bacillati</taxon>
        <taxon>Actinomycetota</taxon>
        <taxon>Actinomycetes</taxon>
        <taxon>Micrococcales</taxon>
        <taxon>Intrasporangiaceae</taxon>
        <taxon>Nostocoides</taxon>
    </lineage>
</organism>
<dbReference type="AlphaFoldDB" id="A0A077LXK8"/>
<dbReference type="InterPro" id="IPR012341">
    <property type="entry name" value="6hp_glycosidase-like_sf"/>
</dbReference>
<dbReference type="PRINTS" id="PR01950">
    <property type="entry name" value="LANCSUPER"/>
</dbReference>
<keyword evidence="2" id="KW-1185">Reference proteome</keyword>
<sequence length="179" mass="18874">MAGSAGQARFAEAAVAAARFVGAHYSPEDGTWPDLRPTVEDRFVGSGWCYGATGIGMALLGQRDILPSDTWELDVRRAVVASSDPDPGRRDSLCCGSLGRAVFLLEAGDALGAPDVSMAGQRLLAVLVRRADRTDGYRLEDGGPLRFEAPGLFRGAAGVGTALLSLHHRALLPSVLRWG</sequence>